<organism evidence="3">
    <name type="scientific">Dissoconium aciculare CBS 342.82</name>
    <dbReference type="NCBI Taxonomy" id="1314786"/>
    <lineage>
        <taxon>Eukaryota</taxon>
        <taxon>Fungi</taxon>
        <taxon>Dikarya</taxon>
        <taxon>Ascomycota</taxon>
        <taxon>Pezizomycotina</taxon>
        <taxon>Dothideomycetes</taxon>
        <taxon>Dothideomycetidae</taxon>
        <taxon>Mycosphaerellales</taxon>
        <taxon>Dissoconiaceae</taxon>
        <taxon>Dissoconium</taxon>
    </lineage>
</organism>
<evidence type="ECO:0000313" key="2">
    <source>
        <dbReference type="Proteomes" id="UP000504637"/>
    </source>
</evidence>
<accession>A0A6J3LS69</accession>
<dbReference type="Proteomes" id="UP000504637">
    <property type="component" value="Unplaced"/>
</dbReference>
<dbReference type="OrthoDB" id="271448at2759"/>
<evidence type="ECO:0000256" key="1">
    <source>
        <dbReference type="SAM" id="SignalP"/>
    </source>
</evidence>
<proteinExistence type="predicted"/>
<sequence length="398" mass="42002">MLRLTALVPALAALAAAHSSYGSAPPSSSPTPSSYPVPKYGGALPNYGAPQCLESATINAPVKDCAGTYTFLGSKLFKEGAFDPARCAAACDANTKCAAFGTYILTTTDRSGASTVQGQKCAFYTSYWDGKKYGKNTGTYNDSAGTKNTFSSSFFYSRADRQPICKIDTCVAPPVVPGYKDFTPIFGTWENGEIGINNGVVGYGVSSDIELPFSVGIGGQLGSTVTVGVDGYINIAGNTLNAFTGQGGGLYLYGGVPNGDDGLFYRVAGVPGARTVVFSWYAGTLNFGHNQNHFTVTLFENLPGYVQYKYYDIIEDPYPNALVAVQIGGSAKVLLPAQVTVAVGTQVSIYAPGSLDSVKYQTALFNRVDCCTTNTFHKWHVCTEFQPPVPDSLAPAHA</sequence>
<dbReference type="PANTHER" id="PTHR36578">
    <property type="entry name" value="CHROMOSOME 15, WHOLE GENOME SHOTGUN SEQUENCE"/>
    <property type="match status" value="1"/>
</dbReference>
<dbReference type="PANTHER" id="PTHR36578:SF1">
    <property type="entry name" value="APPLE DOMAIN-CONTAINING PROTEIN"/>
    <property type="match status" value="1"/>
</dbReference>
<keyword evidence="1" id="KW-0732">Signal</keyword>
<gene>
    <name evidence="3" type="ORF">K489DRAFT_413758</name>
</gene>
<reference evidence="3" key="1">
    <citation type="submission" date="2020-01" db="EMBL/GenBank/DDBJ databases">
        <authorList>
            <consortium name="DOE Joint Genome Institute"/>
            <person name="Haridas S."/>
            <person name="Albert R."/>
            <person name="Binder M."/>
            <person name="Bloem J."/>
            <person name="Labutti K."/>
            <person name="Salamov A."/>
            <person name="Andreopoulos B."/>
            <person name="Baker S.E."/>
            <person name="Barry K."/>
            <person name="Bills G."/>
            <person name="Bluhm B.H."/>
            <person name="Cannon C."/>
            <person name="Castanera R."/>
            <person name="Culley D.E."/>
            <person name="Daum C."/>
            <person name="Ezra D."/>
            <person name="Gonzalez J.B."/>
            <person name="Henrissat B."/>
            <person name="Kuo A."/>
            <person name="Liang C."/>
            <person name="Lipzen A."/>
            <person name="Lutzoni F."/>
            <person name="Magnuson J."/>
            <person name="Mondo S."/>
            <person name="Nolan M."/>
            <person name="Ohm R."/>
            <person name="Pangilinan J."/>
            <person name="Park H.-J."/>
            <person name="Ramirez L."/>
            <person name="Alfaro M."/>
            <person name="Sun H."/>
            <person name="Tritt A."/>
            <person name="Yoshinaga Y."/>
            <person name="Zwiers L.-H."/>
            <person name="Turgeon B.G."/>
            <person name="Goodwin S.B."/>
            <person name="Spatafora J.W."/>
            <person name="Crous P.W."/>
            <person name="Grigoriev I.V."/>
        </authorList>
    </citation>
    <scope>NUCLEOTIDE SEQUENCE</scope>
    <source>
        <strain evidence="3">CBS 342.82</strain>
    </source>
</reference>
<protein>
    <recommendedName>
        <fullName evidence="4">Apple domain-containing protein</fullName>
    </recommendedName>
</protein>
<dbReference type="GeneID" id="54365882"/>
<dbReference type="RefSeq" id="XP_033455509.1">
    <property type="nucleotide sequence ID" value="XM_033608083.1"/>
</dbReference>
<feature type="signal peptide" evidence="1">
    <location>
        <begin position="1"/>
        <end position="22"/>
    </location>
</feature>
<name>A0A6J3LS69_9PEZI</name>
<dbReference type="AlphaFoldDB" id="A0A6J3LS69"/>
<reference evidence="3" key="2">
    <citation type="submission" date="2020-04" db="EMBL/GenBank/DDBJ databases">
        <authorList>
            <consortium name="NCBI Genome Project"/>
        </authorList>
    </citation>
    <scope>NUCLEOTIDE SEQUENCE</scope>
    <source>
        <strain evidence="3">CBS 342.82</strain>
    </source>
</reference>
<evidence type="ECO:0000313" key="3">
    <source>
        <dbReference type="RefSeq" id="XP_033455509.1"/>
    </source>
</evidence>
<feature type="chain" id="PRO_5026942150" description="Apple domain-containing protein" evidence="1">
    <location>
        <begin position="23"/>
        <end position="398"/>
    </location>
</feature>
<keyword evidence="2" id="KW-1185">Reference proteome</keyword>
<evidence type="ECO:0008006" key="4">
    <source>
        <dbReference type="Google" id="ProtNLM"/>
    </source>
</evidence>
<reference evidence="3" key="3">
    <citation type="submission" date="2025-08" db="UniProtKB">
        <authorList>
            <consortium name="RefSeq"/>
        </authorList>
    </citation>
    <scope>IDENTIFICATION</scope>
    <source>
        <strain evidence="3">CBS 342.82</strain>
    </source>
</reference>